<dbReference type="Pfam" id="PF00107">
    <property type="entry name" value="ADH_zinc_N"/>
    <property type="match status" value="1"/>
</dbReference>
<dbReference type="EMBL" id="ABYI02000020">
    <property type="protein sequence ID" value="EEG74324.1"/>
    <property type="molecule type" value="Genomic_DNA"/>
</dbReference>
<dbReference type="Proteomes" id="UP000004893">
    <property type="component" value="Unassembled WGS sequence"/>
</dbReference>
<dbReference type="HOGENOM" id="CLU_026673_11_0_9"/>
<dbReference type="InterPro" id="IPR011032">
    <property type="entry name" value="GroES-like_sf"/>
</dbReference>
<dbReference type="STRING" id="553973.CLOHYLEM_05583"/>
<evidence type="ECO:0000313" key="7">
    <source>
        <dbReference type="Proteomes" id="UP000004893"/>
    </source>
</evidence>
<dbReference type="CDD" id="cd08234">
    <property type="entry name" value="threonine_DH_like"/>
    <property type="match status" value="1"/>
</dbReference>
<comment type="cofactor">
    <cofactor evidence="4">
        <name>Zn(2+)</name>
        <dbReference type="ChEBI" id="CHEBI:29105"/>
    </cofactor>
</comment>
<name>C0C0I7_9FIRM</name>
<dbReference type="PANTHER" id="PTHR43401:SF2">
    <property type="entry name" value="L-THREONINE 3-DEHYDROGENASE"/>
    <property type="match status" value="1"/>
</dbReference>
<evidence type="ECO:0000256" key="2">
    <source>
        <dbReference type="ARBA" id="ARBA00022833"/>
    </source>
</evidence>
<dbReference type="GO" id="GO:0008270">
    <property type="term" value="F:zinc ion binding"/>
    <property type="evidence" value="ECO:0007669"/>
    <property type="project" value="InterPro"/>
</dbReference>
<evidence type="ECO:0000256" key="3">
    <source>
        <dbReference type="ARBA" id="ARBA00023002"/>
    </source>
</evidence>
<comment type="similarity">
    <text evidence="4">Belongs to the zinc-containing alcohol dehydrogenase family.</text>
</comment>
<keyword evidence="2 4" id="KW-0862">Zinc</keyword>
<reference evidence="6" key="1">
    <citation type="submission" date="2009-02" db="EMBL/GenBank/DDBJ databases">
        <authorList>
            <person name="Fulton L."/>
            <person name="Clifton S."/>
            <person name="Fulton B."/>
            <person name="Xu J."/>
            <person name="Minx P."/>
            <person name="Pepin K.H."/>
            <person name="Johnson M."/>
            <person name="Bhonagiri V."/>
            <person name="Nash W.E."/>
            <person name="Mardis E.R."/>
            <person name="Wilson R.K."/>
        </authorList>
    </citation>
    <scope>NUCLEOTIDE SEQUENCE [LARGE SCALE GENOMIC DNA]</scope>
    <source>
        <strain evidence="6">DSM 15053</strain>
    </source>
</reference>
<dbReference type="SUPFAM" id="SSF50129">
    <property type="entry name" value="GroES-like"/>
    <property type="match status" value="1"/>
</dbReference>
<protein>
    <submittedName>
        <fullName evidence="6">Chlorophyll synthesis pathway protein BchC</fullName>
    </submittedName>
</protein>
<gene>
    <name evidence="6" type="ORF">CLOHYLEM_05583</name>
</gene>
<keyword evidence="3" id="KW-0560">Oxidoreductase</keyword>
<accession>C0C0I7</accession>
<dbReference type="InterPro" id="IPR036291">
    <property type="entry name" value="NAD(P)-bd_dom_sf"/>
</dbReference>
<comment type="caution">
    <text evidence="6">The sequence shown here is derived from an EMBL/GenBank/DDBJ whole genome shotgun (WGS) entry which is preliminary data.</text>
</comment>
<dbReference type="eggNOG" id="COG1063">
    <property type="taxonomic scope" value="Bacteria"/>
</dbReference>
<evidence type="ECO:0000259" key="5">
    <source>
        <dbReference type="SMART" id="SM00829"/>
    </source>
</evidence>
<dbReference type="PROSITE" id="PS00059">
    <property type="entry name" value="ADH_ZINC"/>
    <property type="match status" value="1"/>
</dbReference>
<dbReference type="RefSeq" id="WP_006442928.1">
    <property type="nucleotide sequence ID" value="NZ_GG657759.1"/>
</dbReference>
<evidence type="ECO:0000256" key="4">
    <source>
        <dbReference type="RuleBase" id="RU361277"/>
    </source>
</evidence>
<sequence length="337" mass="36689">MKAYVFLEPNNAQIAELEKPVPGDDEILVKVAACGFCGTDIHTYKGEHVTEYPVVPGHEFSGVVEAVGNKVINFTLGDHVVGDPNIFCENCDFCKANKQIHCKNIQVVGNTRDGAFAEYITLPERCAFHIPKDTDMIAMSMAEPLACVINAHNKVTIGIGANVLILGAGTIGLLHLMIARQRGAATVTIVDLKESQLRTALELGASYTVLADKNQNKKLRETAPNGFDVIIEATGVPKVCEAGIPLLADTGTIITFGAYPVHSRIEIDPQQVYYRDLKIIGSYALQKTMQQSIEMIGAQKVDLRPLVGEVITLDEMPEAFGRFMEGKTEKKTIVAFD</sequence>
<dbReference type="Gene3D" id="3.90.180.10">
    <property type="entry name" value="Medium-chain alcohol dehydrogenases, catalytic domain"/>
    <property type="match status" value="1"/>
</dbReference>
<dbReference type="SUPFAM" id="SSF51735">
    <property type="entry name" value="NAD(P)-binding Rossmann-fold domains"/>
    <property type="match status" value="1"/>
</dbReference>
<proteinExistence type="inferred from homology"/>
<dbReference type="Gene3D" id="3.40.50.720">
    <property type="entry name" value="NAD(P)-binding Rossmann-like Domain"/>
    <property type="match status" value="1"/>
</dbReference>
<reference evidence="6" key="2">
    <citation type="submission" date="2013-06" db="EMBL/GenBank/DDBJ databases">
        <title>Draft genome sequence of Clostridium hylemonae (DSM 15053).</title>
        <authorList>
            <person name="Sudarsanam P."/>
            <person name="Ley R."/>
            <person name="Guruge J."/>
            <person name="Turnbaugh P.J."/>
            <person name="Mahowald M."/>
            <person name="Liep D."/>
            <person name="Gordon J."/>
        </authorList>
    </citation>
    <scope>NUCLEOTIDE SEQUENCE</scope>
    <source>
        <strain evidence="6">DSM 15053</strain>
    </source>
</reference>
<evidence type="ECO:0000313" key="6">
    <source>
        <dbReference type="EMBL" id="EEG74324.1"/>
    </source>
</evidence>
<dbReference type="Pfam" id="PF08240">
    <property type="entry name" value="ADH_N"/>
    <property type="match status" value="1"/>
</dbReference>
<keyword evidence="1 4" id="KW-0479">Metal-binding</keyword>
<organism evidence="6 7">
    <name type="scientific">[Clostridium] hylemonae DSM 15053</name>
    <dbReference type="NCBI Taxonomy" id="553973"/>
    <lineage>
        <taxon>Bacteria</taxon>
        <taxon>Bacillati</taxon>
        <taxon>Bacillota</taxon>
        <taxon>Clostridia</taxon>
        <taxon>Lachnospirales</taxon>
        <taxon>Lachnospiraceae</taxon>
    </lineage>
</organism>
<dbReference type="PANTHER" id="PTHR43401">
    <property type="entry name" value="L-THREONINE 3-DEHYDROGENASE"/>
    <property type="match status" value="1"/>
</dbReference>
<dbReference type="InterPro" id="IPR002328">
    <property type="entry name" value="ADH_Zn_CS"/>
</dbReference>
<feature type="domain" description="Enoyl reductase (ER)" evidence="5">
    <location>
        <begin position="9"/>
        <end position="334"/>
    </location>
</feature>
<dbReference type="SMART" id="SM00829">
    <property type="entry name" value="PKS_ER"/>
    <property type="match status" value="1"/>
</dbReference>
<dbReference type="InterPro" id="IPR013149">
    <property type="entry name" value="ADH-like_C"/>
</dbReference>
<dbReference type="InterPro" id="IPR013154">
    <property type="entry name" value="ADH-like_N"/>
</dbReference>
<keyword evidence="7" id="KW-1185">Reference proteome</keyword>
<evidence type="ECO:0000256" key="1">
    <source>
        <dbReference type="ARBA" id="ARBA00022723"/>
    </source>
</evidence>
<dbReference type="InterPro" id="IPR020843">
    <property type="entry name" value="ER"/>
</dbReference>
<dbReference type="GO" id="GO:0016491">
    <property type="term" value="F:oxidoreductase activity"/>
    <property type="evidence" value="ECO:0007669"/>
    <property type="project" value="UniProtKB-KW"/>
</dbReference>
<dbReference type="AlphaFoldDB" id="C0C0I7"/>
<dbReference type="InterPro" id="IPR050129">
    <property type="entry name" value="Zn_alcohol_dh"/>
</dbReference>